<dbReference type="NCBIfam" id="TIGR00125">
    <property type="entry name" value="cyt_tran_rel"/>
    <property type="match status" value="1"/>
</dbReference>
<evidence type="ECO:0000256" key="9">
    <source>
        <dbReference type="HAMAP-Rule" id="MF_00151"/>
    </source>
</evidence>
<comment type="pathway">
    <text evidence="9">Cofactor biosynthesis; coenzyme A biosynthesis; CoA from (R)-pantothenate: step 4/5.</text>
</comment>
<comment type="similarity">
    <text evidence="9">Belongs to the bacterial CoaD family.</text>
</comment>
<dbReference type="CDD" id="cd02163">
    <property type="entry name" value="PPAT"/>
    <property type="match status" value="1"/>
</dbReference>
<dbReference type="Proteomes" id="UP000632377">
    <property type="component" value="Unassembled WGS sequence"/>
</dbReference>
<feature type="binding site" evidence="9">
    <location>
        <position position="87"/>
    </location>
    <ligand>
        <name>substrate</name>
    </ligand>
</feature>
<dbReference type="InterPro" id="IPR014729">
    <property type="entry name" value="Rossmann-like_a/b/a_fold"/>
</dbReference>
<organism evidence="11 12">
    <name type="scientific">Clostridium rhizosphaerae</name>
    <dbReference type="NCBI Taxonomy" id="2803861"/>
    <lineage>
        <taxon>Bacteria</taxon>
        <taxon>Bacillati</taxon>
        <taxon>Bacillota</taxon>
        <taxon>Clostridia</taxon>
        <taxon>Eubacteriales</taxon>
        <taxon>Clostridiaceae</taxon>
        <taxon>Clostridium</taxon>
    </lineage>
</organism>
<keyword evidence="7 9" id="KW-0173">Coenzyme A biosynthesis</keyword>
<keyword evidence="6 9" id="KW-0460">Magnesium</keyword>
<dbReference type="RefSeq" id="WP_202747571.1">
    <property type="nucleotide sequence ID" value="NZ_JAESWC010000002.1"/>
</dbReference>
<dbReference type="InterPro" id="IPR004821">
    <property type="entry name" value="Cyt_trans-like"/>
</dbReference>
<comment type="catalytic activity">
    <reaction evidence="8 9">
        <text>(R)-4'-phosphopantetheine + ATP + H(+) = 3'-dephospho-CoA + diphosphate</text>
        <dbReference type="Rhea" id="RHEA:19801"/>
        <dbReference type="ChEBI" id="CHEBI:15378"/>
        <dbReference type="ChEBI" id="CHEBI:30616"/>
        <dbReference type="ChEBI" id="CHEBI:33019"/>
        <dbReference type="ChEBI" id="CHEBI:57328"/>
        <dbReference type="ChEBI" id="CHEBI:61723"/>
        <dbReference type="EC" id="2.7.7.3"/>
    </reaction>
</comment>
<proteinExistence type="inferred from homology"/>
<keyword evidence="1 9" id="KW-0963">Cytoplasm</keyword>
<feature type="site" description="Transition state stabilizer" evidence="9">
    <location>
        <position position="17"/>
    </location>
</feature>
<evidence type="ECO:0000313" key="12">
    <source>
        <dbReference type="Proteomes" id="UP000632377"/>
    </source>
</evidence>
<feature type="binding site" evidence="9">
    <location>
        <position position="98"/>
    </location>
    <ligand>
        <name>ATP</name>
        <dbReference type="ChEBI" id="CHEBI:30616"/>
    </ligand>
</feature>
<comment type="subcellular location">
    <subcellularLocation>
        <location evidence="9">Cytoplasm</location>
    </subcellularLocation>
</comment>
<accession>A0ABS1T6F9</accession>
<evidence type="ECO:0000256" key="2">
    <source>
        <dbReference type="ARBA" id="ARBA00022679"/>
    </source>
</evidence>
<feature type="binding site" evidence="9">
    <location>
        <position position="17"/>
    </location>
    <ligand>
        <name>ATP</name>
        <dbReference type="ChEBI" id="CHEBI:30616"/>
    </ligand>
</feature>
<name>A0ABS1T6F9_9CLOT</name>
<dbReference type="PANTHER" id="PTHR21342">
    <property type="entry name" value="PHOSPHOPANTETHEINE ADENYLYLTRANSFERASE"/>
    <property type="match status" value="1"/>
</dbReference>
<dbReference type="HAMAP" id="MF_00151">
    <property type="entry name" value="PPAT_bact"/>
    <property type="match status" value="1"/>
</dbReference>
<evidence type="ECO:0000256" key="6">
    <source>
        <dbReference type="ARBA" id="ARBA00022842"/>
    </source>
</evidence>
<feature type="binding site" evidence="9">
    <location>
        <position position="73"/>
    </location>
    <ligand>
        <name>substrate</name>
    </ligand>
</feature>
<comment type="cofactor">
    <cofactor evidence="9">
        <name>Mg(2+)</name>
        <dbReference type="ChEBI" id="CHEBI:18420"/>
    </cofactor>
</comment>
<feature type="binding site" evidence="9">
    <location>
        <begin position="88"/>
        <end position="90"/>
    </location>
    <ligand>
        <name>ATP</name>
        <dbReference type="ChEBI" id="CHEBI:30616"/>
    </ligand>
</feature>
<dbReference type="Pfam" id="PF01467">
    <property type="entry name" value="CTP_transf_like"/>
    <property type="match status" value="1"/>
</dbReference>
<evidence type="ECO:0000256" key="1">
    <source>
        <dbReference type="ARBA" id="ARBA00022490"/>
    </source>
</evidence>
<evidence type="ECO:0000256" key="7">
    <source>
        <dbReference type="ARBA" id="ARBA00022993"/>
    </source>
</evidence>
<feature type="binding site" evidence="9">
    <location>
        <begin position="9"/>
        <end position="10"/>
    </location>
    <ligand>
        <name>ATP</name>
        <dbReference type="ChEBI" id="CHEBI:30616"/>
    </ligand>
</feature>
<gene>
    <name evidence="9 11" type="primary">coaD</name>
    <name evidence="11" type="ORF">JK636_04090</name>
</gene>
<evidence type="ECO:0000259" key="10">
    <source>
        <dbReference type="Pfam" id="PF01467"/>
    </source>
</evidence>
<dbReference type="EC" id="2.7.7.3" evidence="9"/>
<dbReference type="GO" id="GO:0004595">
    <property type="term" value="F:pantetheine-phosphate adenylyltransferase activity"/>
    <property type="evidence" value="ECO:0007669"/>
    <property type="project" value="UniProtKB-EC"/>
</dbReference>
<sequence>MKRAVYPGSFDPITNGHLDIIERAAKVFDEVIVAVLVNPDKKGLFDINERVMLIKKCVSKFNNIRVEGFSGLLINFMKQTESSVIVKGLRAVSDFEYEFQMALMNNKLDPNIETVFMMTNAKYSYLSSSSVKQVAQFGGCIKDLVPNDIIDDITKKINNMGEKGYGSYKITGVSPRDI</sequence>
<feature type="binding site" evidence="9">
    <location>
        <begin position="123"/>
        <end position="129"/>
    </location>
    <ligand>
        <name>ATP</name>
        <dbReference type="ChEBI" id="CHEBI:30616"/>
    </ligand>
</feature>
<dbReference type="InterPro" id="IPR001980">
    <property type="entry name" value="PPAT"/>
</dbReference>
<evidence type="ECO:0000256" key="3">
    <source>
        <dbReference type="ARBA" id="ARBA00022695"/>
    </source>
</evidence>
<dbReference type="Gene3D" id="3.40.50.620">
    <property type="entry name" value="HUPs"/>
    <property type="match status" value="1"/>
</dbReference>
<keyword evidence="4 9" id="KW-0547">Nucleotide-binding</keyword>
<keyword evidence="3 9" id="KW-0548">Nucleotidyltransferase</keyword>
<protein>
    <recommendedName>
        <fullName evidence="9">Phosphopantetheine adenylyltransferase</fullName>
        <ecNumber evidence="9">2.7.7.3</ecNumber>
    </recommendedName>
    <alternativeName>
        <fullName evidence="9">Dephospho-CoA pyrophosphorylase</fullName>
    </alternativeName>
    <alternativeName>
        <fullName evidence="9">Pantetheine-phosphate adenylyltransferase</fullName>
        <shortName evidence="9">PPAT</shortName>
    </alternativeName>
</protein>
<dbReference type="PANTHER" id="PTHR21342:SF1">
    <property type="entry name" value="PHOSPHOPANTETHEINE ADENYLYLTRANSFERASE"/>
    <property type="match status" value="1"/>
</dbReference>
<comment type="caution">
    <text evidence="11">The sequence shown here is derived from an EMBL/GenBank/DDBJ whole genome shotgun (WGS) entry which is preliminary data.</text>
</comment>
<keyword evidence="5 9" id="KW-0067">ATP-binding</keyword>
<comment type="subunit">
    <text evidence="9">Homohexamer.</text>
</comment>
<dbReference type="SUPFAM" id="SSF52374">
    <property type="entry name" value="Nucleotidylyl transferase"/>
    <property type="match status" value="1"/>
</dbReference>
<reference evidence="11 12" key="1">
    <citation type="submission" date="2021-01" db="EMBL/GenBank/DDBJ databases">
        <title>Genome public.</title>
        <authorList>
            <person name="Liu C."/>
            <person name="Sun Q."/>
        </authorList>
    </citation>
    <scope>NUCLEOTIDE SEQUENCE [LARGE SCALE GENOMIC DNA]</scope>
    <source>
        <strain evidence="11 12">YIM B02515</strain>
    </source>
</reference>
<comment type="function">
    <text evidence="9">Reversibly transfers an adenylyl group from ATP to 4'-phosphopantetheine, yielding dephospho-CoA (dPCoA) and pyrophosphate.</text>
</comment>
<dbReference type="PRINTS" id="PR01020">
    <property type="entry name" value="LPSBIOSNTHSS"/>
</dbReference>
<dbReference type="NCBIfam" id="TIGR01510">
    <property type="entry name" value="coaD_prev_kdtB"/>
    <property type="match status" value="1"/>
</dbReference>
<evidence type="ECO:0000256" key="8">
    <source>
        <dbReference type="ARBA" id="ARBA00029346"/>
    </source>
</evidence>
<keyword evidence="12" id="KW-1185">Reference proteome</keyword>
<evidence type="ECO:0000256" key="4">
    <source>
        <dbReference type="ARBA" id="ARBA00022741"/>
    </source>
</evidence>
<dbReference type="EMBL" id="JAESWC010000002">
    <property type="protein sequence ID" value="MBL4934936.1"/>
    <property type="molecule type" value="Genomic_DNA"/>
</dbReference>
<feature type="binding site" evidence="9">
    <location>
        <position position="41"/>
    </location>
    <ligand>
        <name>substrate</name>
    </ligand>
</feature>
<feature type="domain" description="Cytidyltransferase-like" evidence="10">
    <location>
        <begin position="5"/>
        <end position="133"/>
    </location>
</feature>
<keyword evidence="2 9" id="KW-0808">Transferase</keyword>
<evidence type="ECO:0000256" key="5">
    <source>
        <dbReference type="ARBA" id="ARBA00022840"/>
    </source>
</evidence>
<evidence type="ECO:0000313" key="11">
    <source>
        <dbReference type="EMBL" id="MBL4934936.1"/>
    </source>
</evidence>
<feature type="binding site" evidence="9">
    <location>
        <position position="9"/>
    </location>
    <ligand>
        <name>substrate</name>
    </ligand>
</feature>